<feature type="region of interest" description="Disordered" evidence="1">
    <location>
        <begin position="114"/>
        <end position="145"/>
    </location>
</feature>
<sequence length="1232" mass="130789">MATEAPQERPHEASVTSDEPTIKIDTDAQNVDSDQPHVNGDTASTATDEIENKQISDIVDDLVNSAEVSISGGSDTEASRSKLGNDDKGHGRTSSSVKKPASFKAVSVNKTFLAAKGPSTNAPSRVNDKSAAASGASTPGIASLTAARPRLIAKSGSGLVTKSSTGLNGATGTAPDPNAVWNKNRPVPPPEPKKLTDEELKKYGIHMATRLHTDDTKGQANWADIDDDDDDWAPESITWKDGTKITIPHVEEHPQPPVAPTPAPIAEPAPVQRMVVKEVEKPKSPAPTILASKPSLPSGKGLVFTKGAPEKPTLVAKPPAPPTPVKSPWAQIPKVDNASPVVVEPPTSQQGPTKFGPSVPGPTSSTPPPPKEIAADDFSRTPWREGPGAPNRELFNSQSGRYEPVTDRRGSVRADQHSRPAAVLQRTSHETQGPAEPSAAFQTSRVSEQHNPYGRRRGSSIVSGGSGSYMHLKGHEQPLAPPELLTARRESFTAVTDGPRSPVRNFSPSAQHPGQRPLANQAWPPHISPASVHSLPHQQPTESPLPAGPPPTAAMAAPVVTEDAIALQKRLMHEKRELAKKRRQEEEAREEAERRERIRLKLEALGPAPESRSAKKAATKDEVSAEPQIQRETPAPQGQKPAVLDTKPSETAPPPLEPETKPETLVNGVPDQPQPPKMPSKDNVEVRSQQQGPNVGGWPTGPRQPGPRQPFSHDNVWASPYSNDSRSLGNGTFNPDLVSKRVPGPIAPPSTSRVPSGPAARPAPIGPPGQVSRRPPGAQPRNQIQNAWAAAVQADDVVLTKEMRALRDAKEQELQAEGLDFASVQAPIKDTWRPTKVDDDGRRFNEKSQQTYHATKAPGWAKSGESVAQQPQGQPSGSAHAASSEYVQQAAAAGPPAEVASGSILGTAMQQTKSSRFFPSRDVRQEATAGTDNRGRSSSPSPPPPDMAGHPAFDGDVAHPHVSLPRPQPVVRLPPPKVAPAPIAAPKPGPGPSFGWAAPAPYKELETASAPTGPASNWQARIDSLLGVKASSHAKSVPVDSASRRSLEHPQYAQSATVSLPRGLFKNLPSDNDGSPTSKDPAETCFEEQEMGSLPPVRLPKETPEAAWHPSAAPKPLPKKLWPSVSSAEQLPFYSDTNGNGTVINIFAPGMNGPKVITIPFSRNRSNPRRGGRGGRNPSSQQYRGGKGREPSASHSNDQTSSSSGPSGNRGARGGFPRRDNWSRHSGPAIQT</sequence>
<feature type="compositionally biased region" description="Pro residues" evidence="1">
    <location>
        <begin position="966"/>
        <end position="991"/>
    </location>
</feature>
<feature type="region of interest" description="Disordered" evidence="1">
    <location>
        <begin position="1030"/>
        <end position="1125"/>
    </location>
</feature>
<dbReference type="OrthoDB" id="5416983at2759"/>
<feature type="compositionally biased region" description="Basic and acidic residues" evidence="1">
    <location>
        <begin position="404"/>
        <end position="418"/>
    </location>
</feature>
<evidence type="ECO:0000313" key="3">
    <source>
        <dbReference type="Proteomes" id="UP000182658"/>
    </source>
</evidence>
<feature type="compositionally biased region" description="Polar residues" evidence="1">
    <location>
        <begin position="1069"/>
        <end position="1078"/>
    </location>
</feature>
<organism evidence="2 3">
    <name type="scientific">Coniochaeta ligniaria NRRL 30616</name>
    <dbReference type="NCBI Taxonomy" id="1408157"/>
    <lineage>
        <taxon>Eukaryota</taxon>
        <taxon>Fungi</taxon>
        <taxon>Dikarya</taxon>
        <taxon>Ascomycota</taxon>
        <taxon>Pezizomycotina</taxon>
        <taxon>Sordariomycetes</taxon>
        <taxon>Sordariomycetidae</taxon>
        <taxon>Coniochaetales</taxon>
        <taxon>Coniochaetaceae</taxon>
        <taxon>Coniochaeta</taxon>
    </lineage>
</organism>
<accession>A0A1J7IY12</accession>
<feature type="compositionally biased region" description="Low complexity" evidence="1">
    <location>
        <begin position="887"/>
        <end position="903"/>
    </location>
</feature>
<feature type="region of interest" description="Disordered" evidence="1">
    <location>
        <begin position="157"/>
        <end position="195"/>
    </location>
</feature>
<feature type="compositionally biased region" description="Polar residues" evidence="1">
    <location>
        <begin position="440"/>
        <end position="450"/>
    </location>
</feature>
<dbReference type="AlphaFoldDB" id="A0A1J7IY12"/>
<feature type="compositionally biased region" description="Basic and acidic residues" evidence="1">
    <location>
        <begin position="1"/>
        <end position="12"/>
    </location>
</feature>
<keyword evidence="3" id="KW-1185">Reference proteome</keyword>
<feature type="compositionally biased region" description="Polar residues" evidence="1">
    <location>
        <begin position="720"/>
        <end position="733"/>
    </location>
</feature>
<feature type="compositionally biased region" description="Basic and acidic residues" evidence="1">
    <location>
        <begin position="373"/>
        <end position="383"/>
    </location>
</feature>
<protein>
    <submittedName>
        <fullName evidence="2">Uncharacterized protein</fullName>
    </submittedName>
</protein>
<feature type="compositionally biased region" description="Basic and acidic residues" evidence="1">
    <location>
        <begin position="830"/>
        <end position="846"/>
    </location>
</feature>
<feature type="compositionally biased region" description="Basic residues" evidence="1">
    <location>
        <begin position="570"/>
        <end position="582"/>
    </location>
</feature>
<feature type="compositionally biased region" description="Basic and acidic residues" evidence="1">
    <location>
        <begin position="77"/>
        <end position="90"/>
    </location>
</feature>
<feature type="compositionally biased region" description="Polar residues" evidence="1">
    <location>
        <begin position="158"/>
        <end position="171"/>
    </location>
</feature>
<feature type="region of interest" description="Disordered" evidence="1">
    <location>
        <begin position="815"/>
        <end position="998"/>
    </location>
</feature>
<dbReference type="Proteomes" id="UP000182658">
    <property type="component" value="Unassembled WGS sequence"/>
</dbReference>
<feature type="region of interest" description="Disordered" evidence="1">
    <location>
        <begin position="69"/>
        <end position="102"/>
    </location>
</feature>
<feature type="compositionally biased region" description="Basic and acidic residues" evidence="1">
    <location>
        <begin position="583"/>
        <end position="602"/>
    </location>
</feature>
<dbReference type="InParanoid" id="A0A1J7IY12"/>
<dbReference type="STRING" id="1408157.A0A1J7IY12"/>
<name>A0A1J7IY12_9PEZI</name>
<proteinExistence type="predicted"/>
<feature type="compositionally biased region" description="Polar residues" evidence="1">
    <location>
        <begin position="866"/>
        <end position="877"/>
    </location>
</feature>
<feature type="region of interest" description="Disordered" evidence="1">
    <location>
        <begin position="1"/>
        <end position="52"/>
    </location>
</feature>
<feature type="compositionally biased region" description="Polar residues" evidence="1">
    <location>
        <begin position="1193"/>
        <end position="1207"/>
    </location>
</feature>
<evidence type="ECO:0000313" key="2">
    <source>
        <dbReference type="EMBL" id="OIW32382.1"/>
    </source>
</evidence>
<feature type="region of interest" description="Disordered" evidence="1">
    <location>
        <begin position="1148"/>
        <end position="1232"/>
    </location>
</feature>
<dbReference type="EMBL" id="KV875095">
    <property type="protein sequence ID" value="OIW32382.1"/>
    <property type="molecule type" value="Genomic_DNA"/>
</dbReference>
<reference evidence="2 3" key="1">
    <citation type="submission" date="2016-10" db="EMBL/GenBank/DDBJ databases">
        <title>Draft genome sequence of Coniochaeta ligniaria NRRL30616, a lignocellulolytic fungus for bioabatement of inhibitors in plant biomass hydrolysates.</title>
        <authorList>
            <consortium name="DOE Joint Genome Institute"/>
            <person name="Jimenez D.J."/>
            <person name="Hector R.E."/>
            <person name="Riley R."/>
            <person name="Sun H."/>
            <person name="Grigoriev I.V."/>
            <person name="Van Elsas J.D."/>
            <person name="Nichols N.N."/>
        </authorList>
    </citation>
    <scope>NUCLEOTIDE SEQUENCE [LARGE SCALE GENOMIC DNA]</scope>
    <source>
        <strain evidence="2 3">NRRL 30616</strain>
    </source>
</reference>
<feature type="region of interest" description="Disordered" evidence="1">
    <location>
        <begin position="280"/>
        <end position="787"/>
    </location>
</feature>
<feature type="compositionally biased region" description="Low complexity" evidence="1">
    <location>
        <begin position="1110"/>
        <end position="1124"/>
    </location>
</feature>
<gene>
    <name evidence="2" type="ORF">CONLIGDRAFT_678783</name>
</gene>
<feature type="compositionally biased region" description="Polar residues" evidence="1">
    <location>
        <begin position="908"/>
        <end position="917"/>
    </location>
</feature>
<evidence type="ECO:0000256" key="1">
    <source>
        <dbReference type="SAM" id="MobiDB-lite"/>
    </source>
</evidence>